<proteinExistence type="predicted"/>
<evidence type="ECO:0000313" key="2">
    <source>
        <dbReference type="Proteomes" id="UP001208570"/>
    </source>
</evidence>
<evidence type="ECO:0000313" key="1">
    <source>
        <dbReference type="EMBL" id="KAK2141983.1"/>
    </source>
</evidence>
<accession>A0AAD9MRZ8</accession>
<dbReference type="AlphaFoldDB" id="A0AAD9MRZ8"/>
<keyword evidence="2" id="KW-1185">Reference proteome</keyword>
<comment type="caution">
    <text evidence="1">The sequence shown here is derived from an EMBL/GenBank/DDBJ whole genome shotgun (WGS) entry which is preliminary data.</text>
</comment>
<protein>
    <submittedName>
        <fullName evidence="1">Uncharacterized protein</fullName>
    </submittedName>
</protein>
<organism evidence="1 2">
    <name type="scientific">Paralvinella palmiformis</name>
    <dbReference type="NCBI Taxonomy" id="53620"/>
    <lineage>
        <taxon>Eukaryota</taxon>
        <taxon>Metazoa</taxon>
        <taxon>Spiralia</taxon>
        <taxon>Lophotrochozoa</taxon>
        <taxon>Annelida</taxon>
        <taxon>Polychaeta</taxon>
        <taxon>Sedentaria</taxon>
        <taxon>Canalipalpata</taxon>
        <taxon>Terebellida</taxon>
        <taxon>Terebelliformia</taxon>
        <taxon>Alvinellidae</taxon>
        <taxon>Paralvinella</taxon>
    </lineage>
</organism>
<gene>
    <name evidence="1" type="ORF">LSH36_1008g01023</name>
</gene>
<reference evidence="1" key="1">
    <citation type="journal article" date="2023" name="Mol. Biol. Evol.">
        <title>Third-Generation Sequencing Reveals the Adaptive Role of the Epigenome in Three Deep-Sea Polychaetes.</title>
        <authorList>
            <person name="Perez M."/>
            <person name="Aroh O."/>
            <person name="Sun Y."/>
            <person name="Lan Y."/>
            <person name="Juniper S.K."/>
            <person name="Young C.R."/>
            <person name="Angers B."/>
            <person name="Qian P.Y."/>
        </authorList>
    </citation>
    <scope>NUCLEOTIDE SEQUENCE</scope>
    <source>
        <strain evidence="1">P08H-3</strain>
    </source>
</reference>
<dbReference type="Proteomes" id="UP001208570">
    <property type="component" value="Unassembled WGS sequence"/>
</dbReference>
<dbReference type="EMBL" id="JAODUP010001008">
    <property type="protein sequence ID" value="KAK2141983.1"/>
    <property type="molecule type" value="Genomic_DNA"/>
</dbReference>
<sequence length="50" mass="5661">MRICYQESGVQIVNNIIHTGSVSKHSLDRITVIRINDLLQSHISSRDIVT</sequence>
<name>A0AAD9MRZ8_9ANNE</name>